<evidence type="ECO:0000256" key="3">
    <source>
        <dbReference type="ARBA" id="ARBA00022989"/>
    </source>
</evidence>
<proteinExistence type="predicted"/>
<dbReference type="Pfam" id="PF04357">
    <property type="entry name" value="TamB"/>
    <property type="match status" value="1"/>
</dbReference>
<dbReference type="GO" id="GO:0009306">
    <property type="term" value="P:protein secretion"/>
    <property type="evidence" value="ECO:0007669"/>
    <property type="project" value="InterPro"/>
</dbReference>
<evidence type="ECO:0000259" key="5">
    <source>
        <dbReference type="Pfam" id="PF04357"/>
    </source>
</evidence>
<organism evidence="6">
    <name type="scientific">mine drainage metagenome</name>
    <dbReference type="NCBI Taxonomy" id="410659"/>
    <lineage>
        <taxon>unclassified sequences</taxon>
        <taxon>metagenomes</taxon>
        <taxon>ecological metagenomes</taxon>
    </lineage>
</organism>
<reference evidence="6" key="1">
    <citation type="submission" date="2013-08" db="EMBL/GenBank/DDBJ databases">
        <authorList>
            <person name="Mendez C."/>
            <person name="Richter M."/>
            <person name="Ferrer M."/>
            <person name="Sanchez J."/>
        </authorList>
    </citation>
    <scope>NUCLEOTIDE SEQUENCE</scope>
</reference>
<evidence type="ECO:0000256" key="4">
    <source>
        <dbReference type="ARBA" id="ARBA00023136"/>
    </source>
</evidence>
<dbReference type="EMBL" id="AUZY01010344">
    <property type="protein sequence ID" value="EQD39078.1"/>
    <property type="molecule type" value="Genomic_DNA"/>
</dbReference>
<comment type="subcellular location">
    <subcellularLocation>
        <location evidence="1">Membrane</location>
        <topology evidence="1">Single-pass membrane protein</topology>
    </subcellularLocation>
</comment>
<reference evidence="6" key="2">
    <citation type="journal article" date="2014" name="ISME J.">
        <title>Microbial stratification in low pH oxic and suboxic macroscopic growths along an acid mine drainage.</title>
        <authorList>
            <person name="Mendez-Garcia C."/>
            <person name="Mesa V."/>
            <person name="Sprenger R.R."/>
            <person name="Richter M."/>
            <person name="Diez M.S."/>
            <person name="Solano J."/>
            <person name="Bargiela R."/>
            <person name="Golyshina O.V."/>
            <person name="Manteca A."/>
            <person name="Ramos J.L."/>
            <person name="Gallego J.R."/>
            <person name="Llorente I."/>
            <person name="Martins Dos Santos V.A."/>
            <person name="Jensen O.N."/>
            <person name="Pelaez A.I."/>
            <person name="Sanchez J."/>
            <person name="Ferrer M."/>
        </authorList>
    </citation>
    <scope>NUCLEOTIDE SEQUENCE</scope>
</reference>
<comment type="caution">
    <text evidence="6">The sequence shown here is derived from an EMBL/GenBank/DDBJ whole genome shotgun (WGS) entry which is preliminary data.</text>
</comment>
<keyword evidence="3" id="KW-1133">Transmembrane helix</keyword>
<name>T0Z1G2_9ZZZZ</name>
<keyword evidence="4" id="KW-0472">Membrane</keyword>
<keyword evidence="2" id="KW-0812">Transmembrane</keyword>
<dbReference type="AlphaFoldDB" id="T0Z1G2"/>
<dbReference type="InterPro" id="IPR007452">
    <property type="entry name" value="TamB_C"/>
</dbReference>
<evidence type="ECO:0000313" key="6">
    <source>
        <dbReference type="EMBL" id="EQD39078.1"/>
    </source>
</evidence>
<evidence type="ECO:0000256" key="1">
    <source>
        <dbReference type="ARBA" id="ARBA00004167"/>
    </source>
</evidence>
<dbReference type="GO" id="GO:0005886">
    <property type="term" value="C:plasma membrane"/>
    <property type="evidence" value="ECO:0007669"/>
    <property type="project" value="InterPro"/>
</dbReference>
<gene>
    <name evidence="6" type="ORF">B1B_15542</name>
</gene>
<accession>T0Z1G2</accession>
<sequence>MLGKYLSPRVYVSYGVGLTEQLSAINLRYTIGNHWTVRLQAGQGKTLGMSKSGALGGLDLVFTVTK</sequence>
<protein>
    <submittedName>
        <fullName evidence="6">Protein containing DUF490</fullName>
    </submittedName>
</protein>
<evidence type="ECO:0000256" key="2">
    <source>
        <dbReference type="ARBA" id="ARBA00022692"/>
    </source>
</evidence>
<feature type="domain" description="Translocation and assembly module TamB C-terminal" evidence="5">
    <location>
        <begin position="2"/>
        <end position="52"/>
    </location>
</feature>